<accession>A0A0C3RZF1</accession>
<evidence type="ECO:0000313" key="2">
    <source>
        <dbReference type="EMBL" id="KIP01797.1"/>
    </source>
</evidence>
<reference evidence="2 3" key="1">
    <citation type="journal article" date="2014" name="PLoS Genet.">
        <title>Analysis of the Phlebiopsis gigantea genome, transcriptome and secretome provides insight into its pioneer colonization strategies of wood.</title>
        <authorList>
            <person name="Hori C."/>
            <person name="Ishida T."/>
            <person name="Igarashi K."/>
            <person name="Samejima M."/>
            <person name="Suzuki H."/>
            <person name="Master E."/>
            <person name="Ferreira P."/>
            <person name="Ruiz-Duenas F.J."/>
            <person name="Held B."/>
            <person name="Canessa P."/>
            <person name="Larrondo L.F."/>
            <person name="Schmoll M."/>
            <person name="Druzhinina I.S."/>
            <person name="Kubicek C.P."/>
            <person name="Gaskell J.A."/>
            <person name="Kersten P."/>
            <person name="St John F."/>
            <person name="Glasner J."/>
            <person name="Sabat G."/>
            <person name="Splinter BonDurant S."/>
            <person name="Syed K."/>
            <person name="Yadav J."/>
            <person name="Mgbeahuruike A.C."/>
            <person name="Kovalchuk A."/>
            <person name="Asiegbu F.O."/>
            <person name="Lackner G."/>
            <person name="Hoffmeister D."/>
            <person name="Rencoret J."/>
            <person name="Gutierrez A."/>
            <person name="Sun H."/>
            <person name="Lindquist E."/>
            <person name="Barry K."/>
            <person name="Riley R."/>
            <person name="Grigoriev I.V."/>
            <person name="Henrissat B."/>
            <person name="Kues U."/>
            <person name="Berka R.M."/>
            <person name="Martinez A.T."/>
            <person name="Covert S.F."/>
            <person name="Blanchette R.A."/>
            <person name="Cullen D."/>
        </authorList>
    </citation>
    <scope>NUCLEOTIDE SEQUENCE [LARGE SCALE GENOMIC DNA]</scope>
    <source>
        <strain evidence="2 3">11061_1 CR5-6</strain>
    </source>
</reference>
<proteinExistence type="predicted"/>
<dbReference type="HOGENOM" id="CLU_2126998_0_0_1"/>
<feature type="compositionally biased region" description="Polar residues" evidence="1">
    <location>
        <begin position="99"/>
        <end position="114"/>
    </location>
</feature>
<evidence type="ECO:0000313" key="3">
    <source>
        <dbReference type="Proteomes" id="UP000053257"/>
    </source>
</evidence>
<dbReference type="AlphaFoldDB" id="A0A0C3RZF1"/>
<organism evidence="2 3">
    <name type="scientific">Phlebiopsis gigantea (strain 11061_1 CR5-6)</name>
    <name type="common">White-rot fungus</name>
    <name type="synonym">Peniophora gigantea</name>
    <dbReference type="NCBI Taxonomy" id="745531"/>
    <lineage>
        <taxon>Eukaryota</taxon>
        <taxon>Fungi</taxon>
        <taxon>Dikarya</taxon>
        <taxon>Basidiomycota</taxon>
        <taxon>Agaricomycotina</taxon>
        <taxon>Agaricomycetes</taxon>
        <taxon>Polyporales</taxon>
        <taxon>Phanerochaetaceae</taxon>
        <taxon>Phlebiopsis</taxon>
    </lineage>
</organism>
<name>A0A0C3RZF1_PHLG1</name>
<protein>
    <submittedName>
        <fullName evidence="2">Uncharacterized protein</fullName>
    </submittedName>
</protein>
<dbReference type="OrthoDB" id="2804605at2759"/>
<dbReference type="EMBL" id="KN840735">
    <property type="protein sequence ID" value="KIP01797.1"/>
    <property type="molecule type" value="Genomic_DNA"/>
</dbReference>
<feature type="region of interest" description="Disordered" evidence="1">
    <location>
        <begin position="1"/>
        <end position="22"/>
    </location>
</feature>
<gene>
    <name evidence="2" type="ORF">PHLGIDRAFT_123038</name>
</gene>
<feature type="non-terminal residue" evidence="2">
    <location>
        <position position="1"/>
    </location>
</feature>
<evidence type="ECO:0000256" key="1">
    <source>
        <dbReference type="SAM" id="MobiDB-lite"/>
    </source>
</evidence>
<dbReference type="Proteomes" id="UP000053257">
    <property type="component" value="Unassembled WGS sequence"/>
</dbReference>
<keyword evidence="3" id="KW-1185">Reference proteome</keyword>
<feature type="region of interest" description="Disordered" evidence="1">
    <location>
        <begin position="62"/>
        <end position="114"/>
    </location>
</feature>
<sequence length="114" mass="11709">APSPLPSPTATAAATARGDDAENAPFVVTQEYEALANARFEAAVLSGAMQASMSPGVLSPVSPGAGAGYFPAEPQADYAPYPGHDAMHYPPSADPSDASYYQQRTGPSSQWYGS</sequence>